<proteinExistence type="predicted"/>
<feature type="region of interest" description="Disordered" evidence="1">
    <location>
        <begin position="174"/>
        <end position="207"/>
    </location>
</feature>
<accession>A0A1I0Q709</accession>
<sequence length="207" mass="21391">MNETDADATTDADANANATEAPASRSGTLCTGVVTIATDRSLDTDAAGEAITAAFEETDGEITVREHVGPDHDKVQSIVSRLVDRADVDVVITAGATGVEPDDITIEAVEPLLGKELTAFSELFTHLGYEAVGTRVVGARTLAGVADGTTVFCLPGDADAAELALEEIILPEAPELVERARDVEPEPADETDEDGDRADADAANGGE</sequence>
<keyword evidence="4" id="KW-1185">Reference proteome</keyword>
<protein>
    <submittedName>
        <fullName evidence="3">Molybdenum cofactor biosynthesis protein B</fullName>
    </submittedName>
</protein>
<dbReference type="GO" id="GO:0006777">
    <property type="term" value="P:Mo-molybdopterin cofactor biosynthetic process"/>
    <property type="evidence" value="ECO:0007669"/>
    <property type="project" value="InterPro"/>
</dbReference>
<feature type="compositionally biased region" description="Acidic residues" evidence="1">
    <location>
        <begin position="1"/>
        <end position="10"/>
    </location>
</feature>
<dbReference type="Pfam" id="PF00994">
    <property type="entry name" value="MoCF_biosynth"/>
    <property type="match status" value="1"/>
</dbReference>
<dbReference type="RefSeq" id="WP_049991764.1">
    <property type="nucleotide sequence ID" value="NZ_FOIS01000004.1"/>
</dbReference>
<dbReference type="PANTHER" id="PTHR43232:SF2">
    <property type="entry name" value="MOLYBDENUM COFACTOR BIOSYNTHESIS PROTEIN B"/>
    <property type="match status" value="1"/>
</dbReference>
<dbReference type="PANTHER" id="PTHR43232">
    <property type="entry name" value="MOLYBDENUM COFACTOR BIOSYNTHESIS PROTEIN B"/>
    <property type="match status" value="1"/>
</dbReference>
<dbReference type="InterPro" id="IPR001453">
    <property type="entry name" value="MoaB/Mog_dom"/>
</dbReference>
<dbReference type="SUPFAM" id="SSF53218">
    <property type="entry name" value="Molybdenum cofactor biosynthesis proteins"/>
    <property type="match status" value="1"/>
</dbReference>
<dbReference type="STRING" id="1202768.SAMN05216285_3172"/>
<dbReference type="AlphaFoldDB" id="A0A1I0Q709"/>
<reference evidence="4" key="1">
    <citation type="submission" date="2016-10" db="EMBL/GenBank/DDBJ databases">
        <authorList>
            <person name="Varghese N."/>
        </authorList>
    </citation>
    <scope>NUCLEOTIDE SEQUENCE [LARGE SCALE GENOMIC DNA]</scope>
    <source>
        <strain evidence="4">CGMCC 1.12284</strain>
    </source>
</reference>
<evidence type="ECO:0000256" key="1">
    <source>
        <dbReference type="SAM" id="MobiDB-lite"/>
    </source>
</evidence>
<evidence type="ECO:0000313" key="3">
    <source>
        <dbReference type="EMBL" id="SEW22758.1"/>
    </source>
</evidence>
<feature type="region of interest" description="Disordered" evidence="1">
    <location>
        <begin position="1"/>
        <end position="24"/>
    </location>
</feature>
<name>A0A1I0Q709_9EURY</name>
<dbReference type="EMBL" id="FOIS01000004">
    <property type="protein sequence ID" value="SEW22758.1"/>
    <property type="molecule type" value="Genomic_DNA"/>
</dbReference>
<gene>
    <name evidence="3" type="ORF">SAMN05216285_3172</name>
</gene>
<dbReference type="Gene3D" id="3.40.980.10">
    <property type="entry name" value="MoaB/Mog-like domain"/>
    <property type="match status" value="1"/>
</dbReference>
<dbReference type="OrthoDB" id="205337at2157"/>
<feature type="compositionally biased region" description="Low complexity" evidence="1">
    <location>
        <begin position="11"/>
        <end position="21"/>
    </location>
</feature>
<evidence type="ECO:0000313" key="4">
    <source>
        <dbReference type="Proteomes" id="UP000183275"/>
    </source>
</evidence>
<dbReference type="Proteomes" id="UP000183275">
    <property type="component" value="Unassembled WGS sequence"/>
</dbReference>
<dbReference type="InterPro" id="IPR012245">
    <property type="entry name" value="MoaB"/>
</dbReference>
<dbReference type="SMART" id="SM00852">
    <property type="entry name" value="MoCF_biosynth"/>
    <property type="match status" value="1"/>
</dbReference>
<dbReference type="eggNOG" id="arCOG00214">
    <property type="taxonomic scope" value="Archaea"/>
</dbReference>
<feature type="domain" description="MoaB/Mog" evidence="2">
    <location>
        <begin position="32"/>
        <end position="176"/>
    </location>
</feature>
<dbReference type="GO" id="GO:0005829">
    <property type="term" value="C:cytosol"/>
    <property type="evidence" value="ECO:0007669"/>
    <property type="project" value="TreeGrafter"/>
</dbReference>
<evidence type="ECO:0000259" key="2">
    <source>
        <dbReference type="SMART" id="SM00852"/>
    </source>
</evidence>
<feature type="compositionally biased region" description="Acidic residues" evidence="1">
    <location>
        <begin position="185"/>
        <end position="196"/>
    </location>
</feature>
<organism evidence="3 4">
    <name type="scientific">Natrinema salifodinae</name>
    <dbReference type="NCBI Taxonomy" id="1202768"/>
    <lineage>
        <taxon>Archaea</taxon>
        <taxon>Methanobacteriati</taxon>
        <taxon>Methanobacteriota</taxon>
        <taxon>Stenosarchaea group</taxon>
        <taxon>Halobacteria</taxon>
        <taxon>Halobacteriales</taxon>
        <taxon>Natrialbaceae</taxon>
        <taxon>Natrinema</taxon>
    </lineage>
</organism>
<dbReference type="InterPro" id="IPR036425">
    <property type="entry name" value="MoaB/Mog-like_dom_sf"/>
</dbReference>